<dbReference type="AlphaFoldDB" id="A0A182QV89"/>
<keyword evidence="3" id="KW-0732">Signal</keyword>
<keyword evidence="5" id="KW-1185">Reference proteome</keyword>
<protein>
    <submittedName>
        <fullName evidence="4">Uncharacterized protein</fullName>
    </submittedName>
</protein>
<dbReference type="Proteomes" id="UP000075886">
    <property type="component" value="Unassembled WGS sequence"/>
</dbReference>
<evidence type="ECO:0000313" key="5">
    <source>
        <dbReference type="Proteomes" id="UP000075886"/>
    </source>
</evidence>
<accession>A0A182QV89</accession>
<keyword evidence="1" id="KW-0175">Coiled coil</keyword>
<feature type="region of interest" description="Disordered" evidence="2">
    <location>
        <begin position="814"/>
        <end position="842"/>
    </location>
</feature>
<evidence type="ECO:0000256" key="1">
    <source>
        <dbReference type="SAM" id="Coils"/>
    </source>
</evidence>
<proteinExistence type="predicted"/>
<evidence type="ECO:0000313" key="4">
    <source>
        <dbReference type="EnsemblMetazoa" id="AFAF017561-PA"/>
    </source>
</evidence>
<dbReference type="EnsemblMetazoa" id="AFAF017561-RA">
    <property type="protein sequence ID" value="AFAF017561-PA"/>
    <property type="gene ID" value="AFAF017561"/>
</dbReference>
<dbReference type="EMBL" id="AXCN02001324">
    <property type="status" value="NOT_ANNOTATED_CDS"/>
    <property type="molecule type" value="Genomic_DNA"/>
</dbReference>
<evidence type="ECO:0000256" key="3">
    <source>
        <dbReference type="SAM" id="SignalP"/>
    </source>
</evidence>
<reference evidence="5" key="1">
    <citation type="submission" date="2014-01" db="EMBL/GenBank/DDBJ databases">
        <title>The Genome Sequence of Anopheles farauti FAR1 (V2).</title>
        <authorList>
            <consortium name="The Broad Institute Genomics Platform"/>
            <person name="Neafsey D.E."/>
            <person name="Besansky N."/>
            <person name="Howell P."/>
            <person name="Walton C."/>
            <person name="Young S.K."/>
            <person name="Zeng Q."/>
            <person name="Gargeya S."/>
            <person name="Fitzgerald M."/>
            <person name="Haas B."/>
            <person name="Abouelleil A."/>
            <person name="Allen A.W."/>
            <person name="Alvarado L."/>
            <person name="Arachchi H.M."/>
            <person name="Berlin A.M."/>
            <person name="Chapman S.B."/>
            <person name="Gainer-Dewar J."/>
            <person name="Goldberg J."/>
            <person name="Griggs A."/>
            <person name="Gujja S."/>
            <person name="Hansen M."/>
            <person name="Howarth C."/>
            <person name="Imamovic A."/>
            <person name="Ireland A."/>
            <person name="Larimer J."/>
            <person name="McCowan C."/>
            <person name="Murphy C."/>
            <person name="Pearson M."/>
            <person name="Poon T.W."/>
            <person name="Priest M."/>
            <person name="Roberts A."/>
            <person name="Saif S."/>
            <person name="Shea T."/>
            <person name="Sisk P."/>
            <person name="Sykes S."/>
            <person name="Wortman J."/>
            <person name="Nusbaum C."/>
            <person name="Birren B."/>
        </authorList>
    </citation>
    <scope>NUCLEOTIDE SEQUENCE [LARGE SCALE GENOMIC DNA]</scope>
    <source>
        <strain evidence="5">FAR1</strain>
    </source>
</reference>
<name>A0A182QV89_9DIPT</name>
<reference evidence="4" key="2">
    <citation type="submission" date="2020-05" db="UniProtKB">
        <authorList>
            <consortium name="EnsemblMetazoa"/>
        </authorList>
    </citation>
    <scope>IDENTIFICATION</scope>
    <source>
        <strain evidence="4">FAR1</strain>
    </source>
</reference>
<feature type="chain" id="PRO_5008133507" evidence="3">
    <location>
        <begin position="27"/>
        <end position="842"/>
    </location>
</feature>
<organism evidence="4 5">
    <name type="scientific">Anopheles farauti</name>
    <dbReference type="NCBI Taxonomy" id="69004"/>
    <lineage>
        <taxon>Eukaryota</taxon>
        <taxon>Metazoa</taxon>
        <taxon>Ecdysozoa</taxon>
        <taxon>Arthropoda</taxon>
        <taxon>Hexapoda</taxon>
        <taxon>Insecta</taxon>
        <taxon>Pterygota</taxon>
        <taxon>Neoptera</taxon>
        <taxon>Endopterygota</taxon>
        <taxon>Diptera</taxon>
        <taxon>Nematocera</taxon>
        <taxon>Culicoidea</taxon>
        <taxon>Culicidae</taxon>
        <taxon>Anophelinae</taxon>
        <taxon>Anopheles</taxon>
    </lineage>
</organism>
<sequence length="842" mass="96695">MGRLVQISSRVLPLLLLLVYSPFGWTLPQADDPFQDETDQCVISVSPDVLASMSGSLRTDLKCDGLWSNLLQRFHYTHANLTACLERANTDATPEPTSSFCQLLLDDAQRQLEQEHRHHSAGIEEKLHTAQQEARKQLEEKEALQSQLNRLLGDRNELYLELLLAYIAIGDTPQAIKYYQLYPSSTSADKLHAQIVRSVYRVAKYQDQWLLNLVQFVRALSATETKLDLYRRIKVEILKRPSQRDSSVAAVVALSIKAEAAVHAKDPKLYEETIKAVEKRWKDQLYNGNFQEVVQFARRQPKFYEQLQTALATIDASRWVQVNFDRFVSYPNSLPQAEQRLAAFQQIMNQIRERNKNNSHKHLVQLAKQLDIYETFLTKTKADRKHMQQLEELRKKFPEFSRKTYGEYLREAKGDTMVLKSSIFLLGLALLFARATACQLDTTQDMLQRLLKTSAQGCETLWQNVQTLVIATGQNLTECERLENGSGVVGPTDASCRTQLEAAKRQAKETRKQIATDLEAKLAVEKQEGVKVRSAIASIKAEQTKVTMEMKGLYHSLLLLYIDIGSLRRALKYYHRLRALKEPRLESAMVNFTFGSYRYETQRLENLLTVVRHLPTAADKLVLYRLIQPKIMAKDPKGLPTEMMVAALDMGQLVRGVKNAGNDRQMYDHLHERILRRFKYLILAGNFREVAHFARKYPTYYDQIGPSVATVVPNLWPAINFNQYVGFPNTLPKATHRLRALLEIMKQIKQRNKKNFHDRLVALAKQVDICEQFMRDQKGDLSGADDLVKLKRQFADPDSTKSYEYYLQQQVKRIQQRPPVSVQRKNAQKKKAQGGRVGRPIG</sequence>
<evidence type="ECO:0000256" key="2">
    <source>
        <dbReference type="SAM" id="MobiDB-lite"/>
    </source>
</evidence>
<feature type="coiled-coil region" evidence="1">
    <location>
        <begin position="120"/>
        <end position="161"/>
    </location>
</feature>
<feature type="signal peptide" evidence="3">
    <location>
        <begin position="1"/>
        <end position="26"/>
    </location>
</feature>
<dbReference type="VEuPathDB" id="VectorBase:AFAF017561"/>